<dbReference type="EMBL" id="CAJZAF010000010">
    <property type="protein sequence ID" value="CAG9172147.1"/>
    <property type="molecule type" value="Genomic_DNA"/>
</dbReference>
<dbReference type="RefSeq" id="WP_224002177.1">
    <property type="nucleotide sequence ID" value="NZ_CAJZAF010000010.1"/>
</dbReference>
<comment type="caution">
    <text evidence="8">The sequence shown here is derived from an EMBL/GenBank/DDBJ whole genome shotgun (WGS) entry which is preliminary data.</text>
</comment>
<evidence type="ECO:0000256" key="5">
    <source>
        <dbReference type="ARBA" id="ARBA00023172"/>
    </source>
</evidence>
<proteinExistence type="inferred from homology"/>
<evidence type="ECO:0000256" key="1">
    <source>
        <dbReference type="ARBA" id="ARBA00008761"/>
    </source>
</evidence>
<keyword evidence="9" id="KW-1185">Reference proteome</keyword>
<dbReference type="Pfam" id="PF01385">
    <property type="entry name" value="OrfB_IS605"/>
    <property type="match status" value="1"/>
</dbReference>
<keyword evidence="3" id="KW-0815">Transposition</keyword>
<protein>
    <submittedName>
        <fullName evidence="8">IS200/IS605 family transposase ISPa83</fullName>
    </submittedName>
</protein>
<dbReference type="Proteomes" id="UP000701702">
    <property type="component" value="Unassembled WGS sequence"/>
</dbReference>
<sequence>METVKTLKLRIKDKHAKAMLAMARDVNTVWNFCNETQYRSLKRYCNRPKVWLSGFDLQKLTAGFSKCEGVHVDSRTVQETCKEFATRLKQFKRQKLSWRVSDRKSPKYSLGWVPFKGEGIQYKAGRLRFNGLNIGLWDSYGLSKYELGAGSFNEDSRGRWYVNIAVKVQVEEKRVPHGSTTLGIDLGLKTTATYSDGTAFDMPKWYRQSEAMLGIAQRANKKRRVKAIHARIANQRKDAIHKETSALVKKHAAIFVGNVNAKAMAKTSMAKSVHDAAWTTFRTQLKYKAITQCVVFEEVSEAYSTQTCSCCGVIPPSSPKGRAGLGIRQWTCSDCGAEHDRDTNAARNIARLGLQALEVGIPGV</sequence>
<evidence type="ECO:0000256" key="3">
    <source>
        <dbReference type="ARBA" id="ARBA00022578"/>
    </source>
</evidence>
<evidence type="ECO:0000313" key="9">
    <source>
        <dbReference type="Proteomes" id="UP000701702"/>
    </source>
</evidence>
<evidence type="ECO:0000259" key="7">
    <source>
        <dbReference type="Pfam" id="PF07282"/>
    </source>
</evidence>
<keyword evidence="4" id="KW-0238">DNA-binding</keyword>
<dbReference type="PANTHER" id="PTHR30405:SF25">
    <property type="entry name" value="RNA-GUIDED DNA ENDONUCLEASE INSQ-RELATED"/>
    <property type="match status" value="1"/>
</dbReference>
<evidence type="ECO:0000313" key="8">
    <source>
        <dbReference type="EMBL" id="CAG9172147.1"/>
    </source>
</evidence>
<name>A0ABM8WX78_9BURK</name>
<dbReference type="InterPro" id="IPR051399">
    <property type="entry name" value="RNA-guided_DNA_endo/Transpos"/>
</dbReference>
<dbReference type="PANTHER" id="PTHR30405">
    <property type="entry name" value="TRANSPOSASE"/>
    <property type="match status" value="1"/>
</dbReference>
<evidence type="ECO:0000256" key="4">
    <source>
        <dbReference type="ARBA" id="ARBA00023125"/>
    </source>
</evidence>
<accession>A0ABM8WX78</accession>
<evidence type="ECO:0000259" key="6">
    <source>
        <dbReference type="Pfam" id="PF01385"/>
    </source>
</evidence>
<gene>
    <name evidence="8" type="ORF">LMG23994_02330</name>
</gene>
<keyword evidence="5" id="KW-0233">DNA recombination</keyword>
<organism evidence="8 9">
    <name type="scientific">Cupriavidus pinatubonensis</name>
    <dbReference type="NCBI Taxonomy" id="248026"/>
    <lineage>
        <taxon>Bacteria</taxon>
        <taxon>Pseudomonadati</taxon>
        <taxon>Pseudomonadota</taxon>
        <taxon>Betaproteobacteria</taxon>
        <taxon>Burkholderiales</taxon>
        <taxon>Burkholderiaceae</taxon>
        <taxon>Cupriavidus</taxon>
    </lineage>
</organism>
<dbReference type="InterPro" id="IPR010095">
    <property type="entry name" value="Cas12f1-like_TNB"/>
</dbReference>
<dbReference type="NCBIfam" id="NF040570">
    <property type="entry name" value="guided_TnpB"/>
    <property type="match status" value="1"/>
</dbReference>
<comment type="similarity">
    <text evidence="2">In the N-terminal section; belongs to the transposase 2 family.</text>
</comment>
<reference evidence="8 9" key="1">
    <citation type="submission" date="2021-08" db="EMBL/GenBank/DDBJ databases">
        <authorList>
            <person name="Peeters C."/>
        </authorList>
    </citation>
    <scope>NUCLEOTIDE SEQUENCE [LARGE SCALE GENOMIC DNA]</scope>
    <source>
        <strain evidence="8 9">LMG 23994</strain>
    </source>
</reference>
<feature type="domain" description="Cas12f1-like TNB" evidence="7">
    <location>
        <begin position="278"/>
        <end position="349"/>
    </location>
</feature>
<evidence type="ECO:0000256" key="2">
    <source>
        <dbReference type="ARBA" id="ARBA00011044"/>
    </source>
</evidence>
<dbReference type="InterPro" id="IPR001959">
    <property type="entry name" value="Transposase"/>
</dbReference>
<dbReference type="Pfam" id="PF07282">
    <property type="entry name" value="Cas12f1-like_TNB"/>
    <property type="match status" value="1"/>
</dbReference>
<comment type="similarity">
    <text evidence="1">In the C-terminal section; belongs to the transposase 35 family.</text>
</comment>
<feature type="domain" description="Probable transposase IS891/IS1136/IS1341" evidence="6">
    <location>
        <begin position="166"/>
        <end position="266"/>
    </location>
</feature>